<dbReference type="InterPro" id="IPR035207">
    <property type="entry name" value="DUF5457"/>
</dbReference>
<comment type="caution">
    <text evidence="3">The sequence shown here is derived from an EMBL/GenBank/DDBJ whole genome shotgun (WGS) entry which is preliminary data.</text>
</comment>
<dbReference type="RefSeq" id="WP_136000056.1">
    <property type="nucleotide sequence ID" value="NZ_SRYX01000055.1"/>
</dbReference>
<dbReference type="Proteomes" id="UP000309566">
    <property type="component" value="Unassembled WGS sequence"/>
</dbReference>
<name>A0A4S2CRR9_9BACE</name>
<accession>A0A4S2CRR9</accession>
<evidence type="ECO:0000256" key="1">
    <source>
        <dbReference type="SAM" id="MobiDB-lite"/>
    </source>
</evidence>
<dbReference type="AlphaFoldDB" id="A0A4S2CRR9"/>
<keyword evidence="2" id="KW-0812">Transmembrane</keyword>
<sequence length="267" mass="30771">MEPTREQLQTEILEILYQKSLQKPIWVSCTEVFWSIDNLKVSERSVKEILDWLVKNDLVIYQADKYQISKREFVDISRRKALEKKETEEDAEVREPDYGTITPQHPTRNHPWSEPEHPQPVAKSSNIMSAVIALIAFLLSGTLVGILLFNSFASEKRINAELSHLPDSIQISMLQASTPGYIRDAYTTNRNFKNIQTSLETQQRINAELSDICKAQQTQINMLTTCVKQQATDIEQLEKERKIYTWMIALSLLVLSLLLVCRYGRKG</sequence>
<dbReference type="EMBL" id="SRYX01000055">
    <property type="protein sequence ID" value="TGY31458.1"/>
    <property type="molecule type" value="Genomic_DNA"/>
</dbReference>
<evidence type="ECO:0000313" key="4">
    <source>
        <dbReference type="Proteomes" id="UP000309566"/>
    </source>
</evidence>
<keyword evidence="2" id="KW-1133">Transmembrane helix</keyword>
<feature type="transmembrane region" description="Helical" evidence="2">
    <location>
        <begin position="127"/>
        <end position="149"/>
    </location>
</feature>
<gene>
    <name evidence="3" type="ORF">E5353_13360</name>
</gene>
<evidence type="ECO:0000313" key="3">
    <source>
        <dbReference type="EMBL" id="TGY31458.1"/>
    </source>
</evidence>
<protein>
    <recommendedName>
        <fullName evidence="5">DUF5457 domain-containing protein</fullName>
    </recommendedName>
</protein>
<evidence type="ECO:0008006" key="5">
    <source>
        <dbReference type="Google" id="ProtNLM"/>
    </source>
</evidence>
<feature type="region of interest" description="Disordered" evidence="1">
    <location>
        <begin position="84"/>
        <end position="120"/>
    </location>
</feature>
<feature type="transmembrane region" description="Helical" evidence="2">
    <location>
        <begin position="243"/>
        <end position="265"/>
    </location>
</feature>
<evidence type="ECO:0000256" key="2">
    <source>
        <dbReference type="SAM" id="Phobius"/>
    </source>
</evidence>
<keyword evidence="2" id="KW-0472">Membrane</keyword>
<reference evidence="3 4" key="1">
    <citation type="submission" date="2019-04" db="EMBL/GenBank/DDBJ databases">
        <title>Microbes associate with the intestines of laboratory mice.</title>
        <authorList>
            <person name="Navarre W."/>
            <person name="Wong E."/>
            <person name="Huang K."/>
            <person name="Tropini C."/>
            <person name="Ng K."/>
            <person name="Yu B."/>
        </authorList>
    </citation>
    <scope>NUCLEOTIDE SEQUENCE [LARGE SCALE GENOMIC DNA]</scope>
    <source>
        <strain evidence="3 4">NM63_1-25</strain>
    </source>
</reference>
<feature type="compositionally biased region" description="Basic and acidic residues" evidence="1">
    <location>
        <begin position="84"/>
        <end position="97"/>
    </location>
</feature>
<organism evidence="3 4">
    <name type="scientific">Bacteroides caecimuris</name>
    <dbReference type="NCBI Taxonomy" id="1796613"/>
    <lineage>
        <taxon>Bacteria</taxon>
        <taxon>Pseudomonadati</taxon>
        <taxon>Bacteroidota</taxon>
        <taxon>Bacteroidia</taxon>
        <taxon>Bacteroidales</taxon>
        <taxon>Bacteroidaceae</taxon>
        <taxon>Bacteroides</taxon>
    </lineage>
</organism>
<proteinExistence type="predicted"/>
<dbReference type="Pfam" id="PF17540">
    <property type="entry name" value="DUF5457"/>
    <property type="match status" value="1"/>
</dbReference>